<dbReference type="Pfam" id="PF00534">
    <property type="entry name" value="Glycos_transf_1"/>
    <property type="match status" value="1"/>
</dbReference>
<proteinExistence type="inferred from homology"/>
<dbReference type="PANTHER" id="PTHR43179">
    <property type="entry name" value="RHAMNOSYLTRANSFERASE WBBL"/>
    <property type="match status" value="1"/>
</dbReference>
<gene>
    <name evidence="7" type="ORF">CN613_03550</name>
</gene>
<dbReference type="SUPFAM" id="SSF53448">
    <property type="entry name" value="Nucleotide-diphospho-sugar transferases"/>
    <property type="match status" value="1"/>
</dbReference>
<evidence type="ECO:0008006" key="9">
    <source>
        <dbReference type="Google" id="ProtNLM"/>
    </source>
</evidence>
<dbReference type="InterPro" id="IPR001173">
    <property type="entry name" value="Glyco_trans_2-like"/>
</dbReference>
<comment type="pathway">
    <text evidence="1">Cell wall biogenesis; cell wall polysaccharide biosynthesis.</text>
</comment>
<sequence>MNNVFQGFLNFKGQEIVMTKDLFRNIKNDFTYEFWINPQKEIQLNEESDQGKHGIFGQRYIIGPGHPVIERKDESGAGVSVGTNGITVYEHSFNYLPPLLTYEIKIDDWTHIAIVYENKTPNLYVNGSFAKRGLKSTKTNVFASGSIGGCGAYGYFEGEMNSLRIWGYSKNEKEIKLHMDKCLNGDEQGLILNWNYEKPTYIQSISNTNEEADKPSFLNDSILNQFSLETLNESNYIEYNNELLEDTEVDVIIPIYNGYEFTKRCIESIYNNIDIRCNLFLINDASTDQRIYRFLESLKSNKLPQSLKKLVVIHNDKNLGYVQSINKGLLLTTNHPILLNSDTEIPPHCFRRLINPILVNDKISSVTPFSNSATICSYPNFVQDNELPYNMTANEVDAYFSKYVINKGIVIPTGVGFCMALNRNIIHDIGIFDDEVFGKGYGEENDWCMGARHKGYQNILIPNVFVYHKHGVSFNQIDGSKQELMSSNLKKLLNRYPDYNKIIQDFIRLDPIKNIREFMKSIMVADKYSYRKGRLFIDHGLGGGASIYQTNYIRTLEDDERIYTLTPGTDYVILTDHNHSEPINYNLEISKLTEMNFKKLLSALNIDLIFINHLFKYPIEKMFRLIKHSLVDYYFYIHDFYCVCPSYNLINHQKKYCNAETNVDICQGCIAKIFPKEAIHIEGWREAFHSFLMGAKKVITPSHNTKDIILKYYKDIEIEVREHVINPKISYSFKEEFLNKKVLNIAFMGAIDYPKGSSIIYELKDLIVKENLPINIKVIGITNIHFNPHKSAEGKFEVTGRYQVDNLSDILAQNEIALVINPSICPETYSYTTSEAMLSGYPIITFNLGAPAERVEKYQCGWILDNMNSNEILNLLKNLLKNREQIHEKAKKLRDLQEGNEF</sequence>
<name>A0A2A8C9W2_9BACI</name>
<accession>A0A2A8C9W2</accession>
<comment type="caution">
    <text evidence="7">The sequence shown here is derived from an EMBL/GenBank/DDBJ whole genome shotgun (WGS) entry which is preliminary data.</text>
</comment>
<keyword evidence="4" id="KW-0808">Transferase</keyword>
<dbReference type="Gene3D" id="3.40.50.2000">
    <property type="entry name" value="Glycogen Phosphorylase B"/>
    <property type="match status" value="2"/>
</dbReference>
<evidence type="ECO:0000256" key="1">
    <source>
        <dbReference type="ARBA" id="ARBA00004776"/>
    </source>
</evidence>
<keyword evidence="3" id="KW-0328">Glycosyltransferase</keyword>
<dbReference type="SUPFAM" id="SSF49899">
    <property type="entry name" value="Concanavalin A-like lectins/glucanases"/>
    <property type="match status" value="1"/>
</dbReference>
<feature type="domain" description="Glycosyltransferase 2-like" evidence="6">
    <location>
        <begin position="251"/>
        <end position="429"/>
    </location>
</feature>
<evidence type="ECO:0000313" key="7">
    <source>
        <dbReference type="EMBL" id="PEM72283.1"/>
    </source>
</evidence>
<dbReference type="InterPro" id="IPR001296">
    <property type="entry name" value="Glyco_trans_1"/>
</dbReference>
<evidence type="ECO:0000256" key="2">
    <source>
        <dbReference type="ARBA" id="ARBA00006739"/>
    </source>
</evidence>
<dbReference type="SUPFAM" id="SSF53756">
    <property type="entry name" value="UDP-Glycosyltransferase/glycogen phosphorylase"/>
    <property type="match status" value="1"/>
</dbReference>
<comment type="similarity">
    <text evidence="2">Belongs to the glycosyltransferase 2 family.</text>
</comment>
<dbReference type="EMBL" id="NUDP01000013">
    <property type="protein sequence ID" value="PEM72283.1"/>
    <property type="molecule type" value="Genomic_DNA"/>
</dbReference>
<feature type="domain" description="Glycosyl transferase family 1" evidence="5">
    <location>
        <begin position="734"/>
        <end position="891"/>
    </location>
</feature>
<dbReference type="Proteomes" id="UP000219775">
    <property type="component" value="Unassembled WGS sequence"/>
</dbReference>
<dbReference type="Pfam" id="PF13385">
    <property type="entry name" value="Laminin_G_3"/>
    <property type="match status" value="1"/>
</dbReference>
<dbReference type="InterPro" id="IPR013320">
    <property type="entry name" value="ConA-like_dom_sf"/>
</dbReference>
<evidence type="ECO:0000259" key="6">
    <source>
        <dbReference type="Pfam" id="PF00535"/>
    </source>
</evidence>
<dbReference type="AlphaFoldDB" id="A0A2A8C9W2"/>
<dbReference type="Gene3D" id="3.90.550.10">
    <property type="entry name" value="Spore Coat Polysaccharide Biosynthesis Protein SpsA, Chain A"/>
    <property type="match status" value="1"/>
</dbReference>
<dbReference type="InterPro" id="IPR029044">
    <property type="entry name" value="Nucleotide-diphossugar_trans"/>
</dbReference>
<dbReference type="Pfam" id="PF00535">
    <property type="entry name" value="Glycos_transf_2"/>
    <property type="match status" value="1"/>
</dbReference>
<dbReference type="Gene3D" id="2.60.120.200">
    <property type="match status" value="1"/>
</dbReference>
<organism evidence="7 8">
    <name type="scientific">Bacillus pseudomycoides</name>
    <dbReference type="NCBI Taxonomy" id="64104"/>
    <lineage>
        <taxon>Bacteria</taxon>
        <taxon>Bacillati</taxon>
        <taxon>Bacillota</taxon>
        <taxon>Bacilli</taxon>
        <taxon>Bacillales</taxon>
        <taxon>Bacillaceae</taxon>
        <taxon>Bacillus</taxon>
        <taxon>Bacillus cereus group</taxon>
    </lineage>
</organism>
<evidence type="ECO:0000313" key="8">
    <source>
        <dbReference type="Proteomes" id="UP000219775"/>
    </source>
</evidence>
<protein>
    <recommendedName>
        <fullName evidence="9">Glycosyltransferase</fullName>
    </recommendedName>
</protein>
<reference evidence="7 8" key="1">
    <citation type="submission" date="2017-09" db="EMBL/GenBank/DDBJ databases">
        <title>Large-scale bioinformatics analysis of Bacillus genomes uncovers conserved roles of natural products in bacterial physiology.</title>
        <authorList>
            <consortium name="Agbiome Team Llc"/>
            <person name="Bleich R.M."/>
            <person name="Grubbs K.J."/>
            <person name="Santa Maria K.C."/>
            <person name="Allen S.E."/>
            <person name="Farag S."/>
            <person name="Shank E.A."/>
            <person name="Bowers A."/>
        </authorList>
    </citation>
    <scope>NUCLEOTIDE SEQUENCE [LARGE SCALE GENOMIC DNA]</scope>
    <source>
        <strain evidence="7 8">AFS009893</strain>
    </source>
</reference>
<evidence type="ECO:0000259" key="5">
    <source>
        <dbReference type="Pfam" id="PF00534"/>
    </source>
</evidence>
<evidence type="ECO:0000256" key="3">
    <source>
        <dbReference type="ARBA" id="ARBA00022676"/>
    </source>
</evidence>
<dbReference type="GO" id="GO:0016757">
    <property type="term" value="F:glycosyltransferase activity"/>
    <property type="evidence" value="ECO:0007669"/>
    <property type="project" value="UniProtKB-KW"/>
</dbReference>
<evidence type="ECO:0000256" key="4">
    <source>
        <dbReference type="ARBA" id="ARBA00022679"/>
    </source>
</evidence>
<dbReference type="PANTHER" id="PTHR43179:SF12">
    <property type="entry name" value="GALACTOFURANOSYLTRANSFERASE GLFT2"/>
    <property type="match status" value="1"/>
</dbReference>